<evidence type="ECO:0000256" key="6">
    <source>
        <dbReference type="ARBA" id="ARBA00023012"/>
    </source>
</evidence>
<dbReference type="STRING" id="880070.Cycma_3832"/>
<evidence type="ECO:0000256" key="4">
    <source>
        <dbReference type="ARBA" id="ARBA00022679"/>
    </source>
</evidence>
<dbReference type="PRINTS" id="PR00344">
    <property type="entry name" value="BCTRLSENSOR"/>
</dbReference>
<evidence type="ECO:0000256" key="7">
    <source>
        <dbReference type="SAM" id="Coils"/>
    </source>
</evidence>
<dbReference type="Gene3D" id="3.30.450.20">
    <property type="entry name" value="PAS domain"/>
    <property type="match status" value="1"/>
</dbReference>
<dbReference type="InterPro" id="IPR050736">
    <property type="entry name" value="Sensor_HK_Regulatory"/>
</dbReference>
<name>G0J4B7_CYCMS</name>
<dbReference type="Gene3D" id="1.10.287.130">
    <property type="match status" value="1"/>
</dbReference>
<keyword evidence="4" id="KW-0808">Transferase</keyword>
<dbReference type="InterPro" id="IPR035965">
    <property type="entry name" value="PAS-like_dom_sf"/>
</dbReference>
<dbReference type="SMART" id="SM00387">
    <property type="entry name" value="HATPase_c"/>
    <property type="match status" value="1"/>
</dbReference>
<protein>
    <recommendedName>
        <fullName evidence="2">histidine kinase</fullName>
        <ecNumber evidence="2">2.7.13.3</ecNumber>
    </recommendedName>
</protein>
<dbReference type="SMART" id="SM00091">
    <property type="entry name" value="PAS"/>
    <property type="match status" value="1"/>
</dbReference>
<dbReference type="InterPro" id="IPR003661">
    <property type="entry name" value="HisK_dim/P_dom"/>
</dbReference>
<feature type="coiled-coil region" evidence="7">
    <location>
        <begin position="163"/>
        <end position="190"/>
    </location>
</feature>
<evidence type="ECO:0000259" key="10">
    <source>
        <dbReference type="PROSITE" id="PS50113"/>
    </source>
</evidence>
<dbReference type="InterPro" id="IPR004358">
    <property type="entry name" value="Sig_transdc_His_kin-like_C"/>
</dbReference>
<evidence type="ECO:0000259" key="9">
    <source>
        <dbReference type="PROSITE" id="PS50112"/>
    </source>
</evidence>
<dbReference type="HOGENOM" id="CLU_000445_89_2_10"/>
<feature type="domain" description="Histidine kinase" evidence="8">
    <location>
        <begin position="190"/>
        <end position="408"/>
    </location>
</feature>
<keyword evidence="6" id="KW-0902">Two-component regulatory system</keyword>
<dbReference type="InterPro" id="IPR000014">
    <property type="entry name" value="PAS"/>
</dbReference>
<dbReference type="InterPro" id="IPR005467">
    <property type="entry name" value="His_kinase_dom"/>
</dbReference>
<feature type="domain" description="PAS" evidence="9">
    <location>
        <begin position="49"/>
        <end position="119"/>
    </location>
</feature>
<dbReference type="SUPFAM" id="SSF55874">
    <property type="entry name" value="ATPase domain of HSP90 chaperone/DNA topoisomerase II/histidine kinase"/>
    <property type="match status" value="1"/>
</dbReference>
<evidence type="ECO:0000256" key="5">
    <source>
        <dbReference type="ARBA" id="ARBA00022777"/>
    </source>
</evidence>
<dbReference type="PROSITE" id="PS50112">
    <property type="entry name" value="PAS"/>
    <property type="match status" value="1"/>
</dbReference>
<dbReference type="Pfam" id="PF08448">
    <property type="entry name" value="PAS_4"/>
    <property type="match status" value="1"/>
</dbReference>
<accession>G0J4B7</accession>
<dbReference type="PROSITE" id="PS50109">
    <property type="entry name" value="HIS_KIN"/>
    <property type="match status" value="1"/>
</dbReference>
<dbReference type="KEGG" id="cmr:Cycma_3832"/>
<dbReference type="CDD" id="cd00075">
    <property type="entry name" value="HATPase"/>
    <property type="match status" value="1"/>
</dbReference>
<dbReference type="OrthoDB" id="1269247at2"/>
<dbReference type="Gene3D" id="3.30.565.10">
    <property type="entry name" value="Histidine kinase-like ATPase, C-terminal domain"/>
    <property type="match status" value="1"/>
</dbReference>
<evidence type="ECO:0000313" key="11">
    <source>
        <dbReference type="EMBL" id="AEL27543.1"/>
    </source>
</evidence>
<dbReference type="AlphaFoldDB" id="G0J4B7"/>
<dbReference type="InterPro" id="IPR013656">
    <property type="entry name" value="PAS_4"/>
</dbReference>
<dbReference type="CDD" id="cd00130">
    <property type="entry name" value="PAS"/>
    <property type="match status" value="1"/>
</dbReference>
<dbReference type="SUPFAM" id="SSF55785">
    <property type="entry name" value="PYP-like sensor domain (PAS domain)"/>
    <property type="match status" value="1"/>
</dbReference>
<dbReference type="SMART" id="SM00388">
    <property type="entry name" value="HisKA"/>
    <property type="match status" value="1"/>
</dbReference>
<dbReference type="InterPro" id="IPR036890">
    <property type="entry name" value="HATPase_C_sf"/>
</dbReference>
<dbReference type="Proteomes" id="UP000001635">
    <property type="component" value="Chromosome"/>
</dbReference>
<comment type="catalytic activity">
    <reaction evidence="1">
        <text>ATP + protein L-histidine = ADP + protein N-phospho-L-histidine.</text>
        <dbReference type="EC" id="2.7.13.3"/>
    </reaction>
</comment>
<dbReference type="InterPro" id="IPR003594">
    <property type="entry name" value="HATPase_dom"/>
</dbReference>
<dbReference type="EC" id="2.7.13.3" evidence="2"/>
<dbReference type="PANTHER" id="PTHR43711:SF26">
    <property type="entry name" value="SENSOR HISTIDINE KINASE RCSC"/>
    <property type="match status" value="1"/>
</dbReference>
<dbReference type="PROSITE" id="PS50113">
    <property type="entry name" value="PAC"/>
    <property type="match status" value="1"/>
</dbReference>
<reference evidence="12" key="1">
    <citation type="submission" date="2011-07" db="EMBL/GenBank/DDBJ databases">
        <title>The complete genome of Cyclobacterium marinum DSM 745.</title>
        <authorList>
            <person name="Lucas S."/>
            <person name="Han J."/>
            <person name="Lapidus A."/>
            <person name="Bruce D."/>
            <person name="Goodwin L."/>
            <person name="Pitluck S."/>
            <person name="Peters L."/>
            <person name="Kyrpides N."/>
            <person name="Mavromatis K."/>
            <person name="Ivanova N."/>
            <person name="Ovchinnikova G."/>
            <person name="Chertkov O."/>
            <person name="Detter J.C."/>
            <person name="Tapia R."/>
            <person name="Han C."/>
            <person name="Land M."/>
            <person name="Hauser L."/>
            <person name="Markowitz V."/>
            <person name="Cheng J.-F."/>
            <person name="Hugenholtz P."/>
            <person name="Woyke T."/>
            <person name="Wu D."/>
            <person name="Tindall B."/>
            <person name="Schuetze A."/>
            <person name="Brambilla E."/>
            <person name="Klenk H.-P."/>
            <person name="Eisen J.A."/>
        </authorList>
    </citation>
    <scope>NUCLEOTIDE SEQUENCE [LARGE SCALE GENOMIC DNA]</scope>
    <source>
        <strain evidence="12">ATCC 25205 / DSM 745 / LMG 13164 / NCIMB 1802</strain>
    </source>
</reference>
<dbReference type="FunFam" id="3.30.565.10:FF:000006">
    <property type="entry name" value="Sensor histidine kinase WalK"/>
    <property type="match status" value="1"/>
</dbReference>
<evidence type="ECO:0000313" key="12">
    <source>
        <dbReference type="Proteomes" id="UP000001635"/>
    </source>
</evidence>
<dbReference type="Pfam" id="PF00512">
    <property type="entry name" value="HisKA"/>
    <property type="match status" value="1"/>
</dbReference>
<dbReference type="Pfam" id="PF02518">
    <property type="entry name" value="HATPase_c"/>
    <property type="match status" value="1"/>
</dbReference>
<dbReference type="EMBL" id="CP002955">
    <property type="protein sequence ID" value="AEL27543.1"/>
    <property type="molecule type" value="Genomic_DNA"/>
</dbReference>
<dbReference type="SUPFAM" id="SSF47384">
    <property type="entry name" value="Homodimeric domain of signal transducing histidine kinase"/>
    <property type="match status" value="1"/>
</dbReference>
<evidence type="ECO:0000256" key="2">
    <source>
        <dbReference type="ARBA" id="ARBA00012438"/>
    </source>
</evidence>
<feature type="domain" description="PAC" evidence="10">
    <location>
        <begin position="121"/>
        <end position="172"/>
    </location>
</feature>
<feature type="coiled-coil region" evidence="7">
    <location>
        <begin position="7"/>
        <end position="34"/>
    </location>
</feature>
<evidence type="ECO:0000259" key="8">
    <source>
        <dbReference type="PROSITE" id="PS50109"/>
    </source>
</evidence>
<sequence length="412" mass="46455">MKDKPTRQELEIQISELKRQNEELKSIAIDFHENERFNTFDKENLKEVYVAPIASIFNNMGDSVFVKDDQSRLVLVNDAFCELFQLTRAEIIGKTLAENVPIDERESFLKIDRAVLTEGIENINEETLTINNETKIISTRKSRFIDSNGNKFLVGAIRDITEKKNAEKALKENENKYRKLNATKDKLLSIIAHDLRSPFNNIIGLSSLLQKRSDSFEDKQSEKYIEIINSTAKETLILLDNLLNWAKSQTGELNIKSEKISLSKTIEQVISLENKLAATKEILLKYKCLDEIKICTDQNILKIVLRNLISNAIKFTKNGGKINVVSAKREGGIEISIEDDGVGMSKKTVENLFDIYRTKTLLGTANEVGTGLGLALSKEFVNKLGGEISVISEVGKGSKFTIFLPFKLNNSE</sequence>
<organism evidence="11 12">
    <name type="scientific">Cyclobacterium marinum (strain ATCC 25205 / DSM 745 / LMG 13164 / NCIMB 1802)</name>
    <name type="common">Flectobacillus marinus</name>
    <dbReference type="NCBI Taxonomy" id="880070"/>
    <lineage>
        <taxon>Bacteria</taxon>
        <taxon>Pseudomonadati</taxon>
        <taxon>Bacteroidota</taxon>
        <taxon>Cytophagia</taxon>
        <taxon>Cytophagales</taxon>
        <taxon>Cyclobacteriaceae</taxon>
        <taxon>Cyclobacterium</taxon>
    </lineage>
</organism>
<evidence type="ECO:0000256" key="1">
    <source>
        <dbReference type="ARBA" id="ARBA00000085"/>
    </source>
</evidence>
<dbReference type="PANTHER" id="PTHR43711">
    <property type="entry name" value="TWO-COMPONENT HISTIDINE KINASE"/>
    <property type="match status" value="1"/>
</dbReference>
<proteinExistence type="predicted"/>
<keyword evidence="12" id="KW-1185">Reference proteome</keyword>
<dbReference type="RefSeq" id="WP_014021828.1">
    <property type="nucleotide sequence ID" value="NC_015914.1"/>
</dbReference>
<dbReference type="eggNOG" id="COG2205">
    <property type="taxonomic scope" value="Bacteria"/>
</dbReference>
<evidence type="ECO:0000256" key="3">
    <source>
        <dbReference type="ARBA" id="ARBA00022553"/>
    </source>
</evidence>
<gene>
    <name evidence="11" type="ordered locus">Cycma_3832</name>
</gene>
<keyword evidence="3" id="KW-0597">Phosphoprotein</keyword>
<dbReference type="InterPro" id="IPR036097">
    <property type="entry name" value="HisK_dim/P_sf"/>
</dbReference>
<dbReference type="InterPro" id="IPR000700">
    <property type="entry name" value="PAS-assoc_C"/>
</dbReference>
<keyword evidence="7" id="KW-0175">Coiled coil</keyword>
<dbReference type="NCBIfam" id="TIGR00229">
    <property type="entry name" value="sensory_box"/>
    <property type="match status" value="1"/>
</dbReference>
<keyword evidence="5 11" id="KW-0418">Kinase</keyword>
<dbReference type="CDD" id="cd00082">
    <property type="entry name" value="HisKA"/>
    <property type="match status" value="1"/>
</dbReference>
<dbReference type="GO" id="GO:0000155">
    <property type="term" value="F:phosphorelay sensor kinase activity"/>
    <property type="evidence" value="ECO:0007669"/>
    <property type="project" value="InterPro"/>
</dbReference>